<protein>
    <recommendedName>
        <fullName evidence="4">Stage II sporulation protein M</fullName>
    </recommendedName>
</protein>
<dbReference type="PANTHER" id="PTHR35337">
    <property type="entry name" value="SLR1478 PROTEIN"/>
    <property type="match status" value="1"/>
</dbReference>
<sequence length="326" mass="35606">MTTPEHQIRQRHKAWKRLEELIARANGGIGQLPADELRELGQLYRQVCTDLAIARRDYPDHTLTNYLNQLVTRAHGVIYRYSAAEPNRVVTFFRYTLPHTFRATWPMTLTAALVFLLPAIASFIAAFRDPALGETFVPGVDFIVNQIRNGEEWWLRINEGPAAASAEIMTNNITVAIRAFAGGVTLGLYTLYVLLVNGLLLGTIAGIAQRFDFAANLWGFVAAHATLELSAIFIAGGAGLQLGWAILRPGTLSRRGALVVAARRAVVLLIGCALILVAAGLIEAFISPTTLPLALKLFVSISSGILLYAYLLLSGQNREQSSKAPR</sequence>
<comment type="caution">
    <text evidence="2">The sequence shown here is derived from an EMBL/GenBank/DDBJ whole genome shotgun (WGS) entry which is preliminary data.</text>
</comment>
<evidence type="ECO:0008006" key="4">
    <source>
        <dbReference type="Google" id="ProtNLM"/>
    </source>
</evidence>
<dbReference type="InterPro" id="IPR002798">
    <property type="entry name" value="SpoIIM-like"/>
</dbReference>
<dbReference type="STRING" id="1707952.A6A03_02290"/>
<feature type="transmembrane region" description="Helical" evidence="1">
    <location>
        <begin position="265"/>
        <end position="287"/>
    </location>
</feature>
<dbReference type="Proteomes" id="UP000078287">
    <property type="component" value="Unassembled WGS sequence"/>
</dbReference>
<organism evidence="2 3">
    <name type="scientific">Chloroflexus islandicus</name>
    <dbReference type="NCBI Taxonomy" id="1707952"/>
    <lineage>
        <taxon>Bacteria</taxon>
        <taxon>Bacillati</taxon>
        <taxon>Chloroflexota</taxon>
        <taxon>Chloroflexia</taxon>
        <taxon>Chloroflexales</taxon>
        <taxon>Chloroflexineae</taxon>
        <taxon>Chloroflexaceae</taxon>
        <taxon>Chloroflexus</taxon>
    </lineage>
</organism>
<accession>A0A178MAV8</accession>
<feature type="transmembrane region" description="Helical" evidence="1">
    <location>
        <begin position="103"/>
        <end position="127"/>
    </location>
</feature>
<dbReference type="RefSeq" id="WP_066788294.1">
    <property type="nucleotide sequence ID" value="NZ_LWQS01000060.1"/>
</dbReference>
<dbReference type="OrthoDB" id="9800053at2"/>
<feature type="transmembrane region" description="Helical" evidence="1">
    <location>
        <begin position="186"/>
        <end position="208"/>
    </location>
</feature>
<feature type="transmembrane region" description="Helical" evidence="1">
    <location>
        <begin position="293"/>
        <end position="313"/>
    </location>
</feature>
<keyword evidence="1" id="KW-0472">Membrane</keyword>
<proteinExistence type="predicted"/>
<evidence type="ECO:0000313" key="2">
    <source>
        <dbReference type="EMBL" id="OAN45004.1"/>
    </source>
</evidence>
<name>A0A178MAV8_9CHLR</name>
<gene>
    <name evidence="2" type="ORF">A6A03_02290</name>
</gene>
<dbReference type="EMBL" id="LWQS01000060">
    <property type="protein sequence ID" value="OAN45004.1"/>
    <property type="molecule type" value="Genomic_DNA"/>
</dbReference>
<keyword evidence="1" id="KW-1133">Transmembrane helix</keyword>
<keyword evidence="1" id="KW-0812">Transmembrane</keyword>
<evidence type="ECO:0000313" key="3">
    <source>
        <dbReference type="Proteomes" id="UP000078287"/>
    </source>
</evidence>
<reference evidence="2 3" key="1">
    <citation type="submission" date="2016-04" db="EMBL/GenBank/DDBJ databases">
        <title>Chloroflexus islandicus sp. nov., a thermophilic filamentous anoxygenic phototrophic bacterium from geyser Strokkur (Iceland).</title>
        <authorList>
            <person name="Gaisin V.A."/>
            <person name="Kalashnikov A.M."/>
            <person name="Sukhacheva M.V."/>
            <person name="Grouzdev D.S."/>
            <person name="Ivanov T.M."/>
            <person name="Kuznetsov B."/>
            <person name="Gorlenko V.M."/>
        </authorList>
    </citation>
    <scope>NUCLEOTIDE SEQUENCE [LARGE SCALE GENOMIC DNA]</scope>
    <source>
        <strain evidence="3">isl-2</strain>
    </source>
</reference>
<dbReference type="Pfam" id="PF01944">
    <property type="entry name" value="SpoIIM"/>
    <property type="match status" value="1"/>
</dbReference>
<feature type="transmembrane region" description="Helical" evidence="1">
    <location>
        <begin position="220"/>
        <end position="244"/>
    </location>
</feature>
<keyword evidence="3" id="KW-1185">Reference proteome</keyword>
<dbReference type="PANTHER" id="PTHR35337:SF1">
    <property type="entry name" value="SLR1478 PROTEIN"/>
    <property type="match status" value="1"/>
</dbReference>
<dbReference type="AlphaFoldDB" id="A0A178MAV8"/>
<evidence type="ECO:0000256" key="1">
    <source>
        <dbReference type="SAM" id="Phobius"/>
    </source>
</evidence>